<sequence length="762" mass="86380">MTVICNPETHFPADNVTQVECRNNKWIPRVPKCKPKPCLILDLPHGFYKHYGSILTPGNQLLHGERMFASCDPGYHIIGINYSDCEFGAFSNFTNIECKENECSAPKRFGNYSISSLGNRLHGQWSHSSQVSINCPSGYSPKNGYGTAICVLGHWVPAELDCLPNMCILPQLPNGYFLFRNHWPIRDEQLTHGKFIEAFCDSHHQMHGEKLIGCYYGKWIPKIPTCEKKMCSALRNSSISPLVYLLTSNATVLSLNNSGTSYPHGSTAQLKCDSSKYRPVGGILQSVCQFGKWSVDKLNCEPIPCPPLANTTNSRITIHNAYADHIPHGSVAELHCDNSRFTPLDNHRRSACEYGHWYPAQLKCEPRHCEISDSRETHYILLNGERLQGEYVSSGNHINVVCEKKHLGVTLALCYQGRWVPPLPSCYDGSCIIHDVRFSQWIDIESRRVSQENYVKNKTQVFVKCQAGYRSSQESEYVFSCLNGRWSPQEPTCQEVFCYIPGDLLMFVQEHQKHFVNKESHQVKEGTVLTIICPPYSYTKYPVVTTCRENMWHPALPNCSFDLASMTTPAPVQAKNRGHHCQQPLRGDNVIFHWDIDIEEDNANIIPDGIGLHAHCIDVGTFRLMGSIRLLCKNGIWLGKLPVCQKTEEDAMAPPTISIYTDVTWNGQQIDYSIAINGSVKVASGRQLELSCRHSLYEVNNLEWYTTSHTYPNFRNSLREDRLKNTTAAHLSFPEVARQYSGRYICRIKNTTIFHFVDIIIS</sequence>
<keyword evidence="3" id="KW-0732">Signal</keyword>
<reference evidence="8" key="1">
    <citation type="submission" date="2021-01" db="EMBL/GenBank/DDBJ databases">
        <authorList>
            <person name="Li R."/>
            <person name="Bekaert M."/>
        </authorList>
    </citation>
    <scope>NUCLEOTIDE SEQUENCE</scope>
    <source>
        <strain evidence="8">Farmed</strain>
    </source>
</reference>
<dbReference type="PANTHER" id="PTHR45785">
    <property type="entry name" value="COMPLEMENT FACTOR H-RELATED"/>
    <property type="match status" value="1"/>
</dbReference>
<proteinExistence type="predicted"/>
<feature type="domain" description="Sushi" evidence="7">
    <location>
        <begin position="429"/>
        <end position="495"/>
    </location>
</feature>
<name>A0A812CQ58_ACAPH</name>
<dbReference type="Gene3D" id="2.10.70.10">
    <property type="entry name" value="Complement Module, domain 1"/>
    <property type="match status" value="4"/>
</dbReference>
<dbReference type="Proteomes" id="UP000597762">
    <property type="component" value="Unassembled WGS sequence"/>
</dbReference>
<dbReference type="InterPro" id="IPR013783">
    <property type="entry name" value="Ig-like_fold"/>
</dbReference>
<keyword evidence="2 5" id="KW-0768">Sushi</keyword>
<dbReference type="PANTHER" id="PTHR45785:SF2">
    <property type="entry name" value="COMPLEMENT FACTOR H-RELATED"/>
    <property type="match status" value="1"/>
</dbReference>
<evidence type="ECO:0000259" key="7">
    <source>
        <dbReference type="PROSITE" id="PS50923"/>
    </source>
</evidence>
<evidence type="ECO:0000256" key="3">
    <source>
        <dbReference type="ARBA" id="ARBA00022729"/>
    </source>
</evidence>
<feature type="domain" description="Sushi" evidence="7">
    <location>
        <begin position="101"/>
        <end position="164"/>
    </location>
</feature>
<dbReference type="EMBL" id="CAHIKZ030001764">
    <property type="protein sequence ID" value="CAE1274103.1"/>
    <property type="molecule type" value="Genomic_DNA"/>
</dbReference>
<dbReference type="SUPFAM" id="SSF48726">
    <property type="entry name" value="Immunoglobulin"/>
    <property type="match status" value="1"/>
</dbReference>
<dbReference type="OrthoDB" id="6059598at2759"/>
<dbReference type="PROSITE" id="PS50923">
    <property type="entry name" value="SUSHI"/>
    <property type="match status" value="4"/>
</dbReference>
<evidence type="ECO:0000256" key="1">
    <source>
        <dbReference type="ARBA" id="ARBA00004328"/>
    </source>
</evidence>
<keyword evidence="4 5" id="KW-1015">Disulfide bond</keyword>
<keyword evidence="9" id="KW-1185">Reference proteome</keyword>
<dbReference type="InterPro" id="IPR003599">
    <property type="entry name" value="Ig_sub"/>
</dbReference>
<feature type="domain" description="Sushi" evidence="7">
    <location>
        <begin position="579"/>
        <end position="646"/>
    </location>
</feature>
<organism evidence="8 9">
    <name type="scientific">Acanthosepion pharaonis</name>
    <name type="common">Pharaoh cuttlefish</name>
    <name type="synonym">Sepia pharaonis</name>
    <dbReference type="NCBI Taxonomy" id="158019"/>
    <lineage>
        <taxon>Eukaryota</taxon>
        <taxon>Metazoa</taxon>
        <taxon>Spiralia</taxon>
        <taxon>Lophotrochozoa</taxon>
        <taxon>Mollusca</taxon>
        <taxon>Cephalopoda</taxon>
        <taxon>Coleoidea</taxon>
        <taxon>Decapodiformes</taxon>
        <taxon>Sepiida</taxon>
        <taxon>Sepiina</taxon>
        <taxon>Sepiidae</taxon>
        <taxon>Acanthosepion</taxon>
    </lineage>
</organism>
<comment type="subcellular location">
    <subcellularLocation>
        <location evidence="1">Virion</location>
    </subcellularLocation>
</comment>
<comment type="caution">
    <text evidence="5">Lacks conserved residue(s) required for the propagation of feature annotation.</text>
</comment>
<dbReference type="InterPro" id="IPR036179">
    <property type="entry name" value="Ig-like_dom_sf"/>
</dbReference>
<dbReference type="AlphaFoldDB" id="A0A812CQ58"/>
<dbReference type="InterPro" id="IPR007110">
    <property type="entry name" value="Ig-like_dom"/>
</dbReference>
<dbReference type="InterPro" id="IPR000436">
    <property type="entry name" value="Sushi_SCR_CCP_dom"/>
</dbReference>
<dbReference type="SMART" id="SM00409">
    <property type="entry name" value="IG"/>
    <property type="match status" value="1"/>
</dbReference>
<dbReference type="InterPro" id="IPR051503">
    <property type="entry name" value="ComplSys_Reg/VirEntry_Med"/>
</dbReference>
<dbReference type="Gene3D" id="2.60.40.10">
    <property type="entry name" value="Immunoglobulins"/>
    <property type="match status" value="1"/>
</dbReference>
<comment type="caution">
    <text evidence="8">The sequence shown here is derived from an EMBL/GenBank/DDBJ whole genome shotgun (WGS) entry which is preliminary data.</text>
</comment>
<feature type="disulfide bond" evidence="5">
    <location>
        <begin position="135"/>
        <end position="162"/>
    </location>
</feature>
<dbReference type="SUPFAM" id="SSF57535">
    <property type="entry name" value="Complement control module/SCR domain"/>
    <property type="match status" value="6"/>
</dbReference>
<protein>
    <submittedName>
        <fullName evidence="8">Uncharacterized protein</fullName>
    </submittedName>
</protein>
<evidence type="ECO:0000256" key="2">
    <source>
        <dbReference type="ARBA" id="ARBA00022659"/>
    </source>
</evidence>
<feature type="domain" description="Sushi" evidence="7">
    <location>
        <begin position="165"/>
        <end position="228"/>
    </location>
</feature>
<evidence type="ECO:0000313" key="9">
    <source>
        <dbReference type="Proteomes" id="UP000597762"/>
    </source>
</evidence>
<accession>A0A812CQ58</accession>
<evidence type="ECO:0000259" key="6">
    <source>
        <dbReference type="PROSITE" id="PS50835"/>
    </source>
</evidence>
<dbReference type="InterPro" id="IPR035976">
    <property type="entry name" value="Sushi/SCR/CCP_sf"/>
</dbReference>
<feature type="domain" description="Ig-like" evidence="6">
    <location>
        <begin position="655"/>
        <end position="762"/>
    </location>
</feature>
<gene>
    <name evidence="8" type="ORF">SPHA_38637</name>
</gene>
<dbReference type="Pfam" id="PF00084">
    <property type="entry name" value="Sushi"/>
    <property type="match status" value="2"/>
</dbReference>
<evidence type="ECO:0000256" key="4">
    <source>
        <dbReference type="ARBA" id="ARBA00023157"/>
    </source>
</evidence>
<dbReference type="PROSITE" id="PS50835">
    <property type="entry name" value="IG_LIKE"/>
    <property type="match status" value="1"/>
</dbReference>
<evidence type="ECO:0000313" key="8">
    <source>
        <dbReference type="EMBL" id="CAE1274103.1"/>
    </source>
</evidence>
<dbReference type="SMART" id="SM00032">
    <property type="entry name" value="CCP"/>
    <property type="match status" value="8"/>
</dbReference>
<evidence type="ECO:0000256" key="5">
    <source>
        <dbReference type="PROSITE-ProRule" id="PRU00302"/>
    </source>
</evidence>